<evidence type="ECO:0000256" key="1">
    <source>
        <dbReference type="SAM" id="MobiDB-lite"/>
    </source>
</evidence>
<protein>
    <submittedName>
        <fullName evidence="2">Putative transposase</fullName>
    </submittedName>
</protein>
<dbReference type="KEGG" id="ncy:NOCYR_2720"/>
<feature type="compositionally biased region" description="Basic and acidic residues" evidence="1">
    <location>
        <begin position="71"/>
        <end position="94"/>
    </location>
</feature>
<dbReference type="STRING" id="1127134.NOCYR_2720"/>
<dbReference type="EMBL" id="FO082843">
    <property type="protein sequence ID" value="CCF63489.1"/>
    <property type="molecule type" value="Genomic_DNA"/>
</dbReference>
<feature type="region of interest" description="Disordered" evidence="1">
    <location>
        <begin position="120"/>
        <end position="139"/>
    </location>
</feature>
<dbReference type="HOGENOM" id="CLU_1843036_0_0_11"/>
<organism evidence="2 3">
    <name type="scientific">Nocardia cyriacigeorgica (strain GUH-2)</name>
    <dbReference type="NCBI Taxonomy" id="1127134"/>
    <lineage>
        <taxon>Bacteria</taxon>
        <taxon>Bacillati</taxon>
        <taxon>Actinomycetota</taxon>
        <taxon>Actinomycetes</taxon>
        <taxon>Mycobacteriales</taxon>
        <taxon>Nocardiaceae</taxon>
        <taxon>Nocardia</taxon>
    </lineage>
</organism>
<name>H6R6X6_NOCCG</name>
<reference evidence="2 3" key="1">
    <citation type="journal article" date="2012" name="J. Bacteriol.">
        <title>Genome sequence of the human- and animal-pathogenic strain Nocardia cyriacigeorgica GUH-2.</title>
        <authorList>
            <person name="Zoropogui A."/>
            <person name="Pujic P."/>
            <person name="Normand P."/>
            <person name="Barbe V."/>
            <person name="Beaman B."/>
            <person name="Beaman L."/>
            <person name="Boiron P."/>
            <person name="Colinon C."/>
            <person name="Deredjian A."/>
            <person name="Graindorge A."/>
            <person name="Mangenot S."/>
            <person name="Nazaret S."/>
            <person name="Neto M."/>
            <person name="Petit S."/>
            <person name="Roche D."/>
            <person name="Vallenet D."/>
            <person name="Rodriguez-Nava V."/>
            <person name="Richard Y."/>
            <person name="Cournoyer B."/>
            <person name="Blaha D."/>
        </authorList>
    </citation>
    <scope>NUCLEOTIDE SEQUENCE [LARGE SCALE GENOMIC DNA]</scope>
    <source>
        <strain evidence="2 3">GUH-2</strain>
    </source>
</reference>
<dbReference type="Proteomes" id="UP000008190">
    <property type="component" value="Chromosome"/>
</dbReference>
<proteinExistence type="predicted"/>
<feature type="region of interest" description="Disordered" evidence="1">
    <location>
        <begin position="69"/>
        <end position="104"/>
    </location>
</feature>
<dbReference type="AlphaFoldDB" id="H6R6X6"/>
<evidence type="ECO:0000313" key="3">
    <source>
        <dbReference type="Proteomes" id="UP000008190"/>
    </source>
</evidence>
<sequence>MRPWFGLRRWPVAGWLGSQRYWLLWEVGFVATRVFADEELARLREFPEIGREELFRFFTLSPADLAFVDPGRGRGPADRHRDPFLRPPRRDPHRPFAPGRAVSGVADRRCARTLRSRGPVEGAVWPARSPPAGVPTRSA</sequence>
<accession>H6R6X6</accession>
<evidence type="ECO:0000313" key="2">
    <source>
        <dbReference type="EMBL" id="CCF63489.1"/>
    </source>
</evidence>
<gene>
    <name evidence="2" type="ordered locus">NOCYR_2720</name>
</gene>
<keyword evidence="3" id="KW-1185">Reference proteome</keyword>
<dbReference type="eggNOG" id="ENOG502ZW32">
    <property type="taxonomic scope" value="Bacteria"/>
</dbReference>